<dbReference type="EMBL" id="BOOP01000062">
    <property type="protein sequence ID" value="GII43507.1"/>
    <property type="molecule type" value="Genomic_DNA"/>
</dbReference>
<feature type="region of interest" description="Disordered" evidence="1">
    <location>
        <begin position="82"/>
        <end position="102"/>
    </location>
</feature>
<keyword evidence="3" id="KW-1185">Reference proteome</keyword>
<dbReference type="RefSeq" id="WP_204078869.1">
    <property type="nucleotide sequence ID" value="NZ_BAABHI010000016.1"/>
</dbReference>
<dbReference type="Proteomes" id="UP000622547">
    <property type="component" value="Unassembled WGS sequence"/>
</dbReference>
<name>A0A8J3XIU0_9ACTN</name>
<accession>A0A8J3XIU0</accession>
<sequence length="102" mass="11399">MGDKVPNPQLADLKKLRADWAAEYEELKTAIDRTAKDFGGGEVISGAWRDKQAPEITGRKDRVHRLVDDVLDAIDAAIKGQPEEVSENEARNYHRMRAGRLG</sequence>
<reference evidence="2 3" key="1">
    <citation type="submission" date="2021-01" db="EMBL/GenBank/DDBJ databases">
        <title>Whole genome shotgun sequence of Planotetraspora phitsanulokensis NBRC 104273.</title>
        <authorList>
            <person name="Komaki H."/>
            <person name="Tamura T."/>
        </authorList>
    </citation>
    <scope>NUCLEOTIDE SEQUENCE [LARGE SCALE GENOMIC DNA]</scope>
    <source>
        <strain evidence="2 3">NBRC 104273</strain>
    </source>
</reference>
<gene>
    <name evidence="2" type="ORF">Pph01_85100</name>
</gene>
<proteinExistence type="predicted"/>
<dbReference type="AlphaFoldDB" id="A0A8J3XIU0"/>
<comment type="caution">
    <text evidence="2">The sequence shown here is derived from an EMBL/GenBank/DDBJ whole genome shotgun (WGS) entry which is preliminary data.</text>
</comment>
<evidence type="ECO:0000256" key="1">
    <source>
        <dbReference type="SAM" id="MobiDB-lite"/>
    </source>
</evidence>
<evidence type="ECO:0000313" key="2">
    <source>
        <dbReference type="EMBL" id="GII43507.1"/>
    </source>
</evidence>
<feature type="compositionally biased region" description="Basic residues" evidence="1">
    <location>
        <begin position="93"/>
        <end position="102"/>
    </location>
</feature>
<protein>
    <submittedName>
        <fullName evidence="2">Uncharacterized protein</fullName>
    </submittedName>
</protein>
<organism evidence="2 3">
    <name type="scientific">Planotetraspora phitsanulokensis</name>
    <dbReference type="NCBI Taxonomy" id="575192"/>
    <lineage>
        <taxon>Bacteria</taxon>
        <taxon>Bacillati</taxon>
        <taxon>Actinomycetota</taxon>
        <taxon>Actinomycetes</taxon>
        <taxon>Streptosporangiales</taxon>
        <taxon>Streptosporangiaceae</taxon>
        <taxon>Planotetraspora</taxon>
    </lineage>
</organism>
<evidence type="ECO:0000313" key="3">
    <source>
        <dbReference type="Proteomes" id="UP000622547"/>
    </source>
</evidence>